<feature type="compositionally biased region" description="Polar residues" evidence="1">
    <location>
        <begin position="42"/>
        <end position="63"/>
    </location>
</feature>
<comment type="caution">
    <text evidence="2">The sequence shown here is derived from an EMBL/GenBank/DDBJ whole genome shotgun (WGS) entry which is preliminary data.</text>
</comment>
<organism evidence="2 3">
    <name type="scientific">Perkinsus olseni</name>
    <name type="common">Perkinsus atlanticus</name>
    <dbReference type="NCBI Taxonomy" id="32597"/>
    <lineage>
        <taxon>Eukaryota</taxon>
        <taxon>Sar</taxon>
        <taxon>Alveolata</taxon>
        <taxon>Perkinsozoa</taxon>
        <taxon>Perkinsea</taxon>
        <taxon>Perkinsida</taxon>
        <taxon>Perkinsidae</taxon>
        <taxon>Perkinsus</taxon>
    </lineage>
</organism>
<evidence type="ECO:0000256" key="1">
    <source>
        <dbReference type="SAM" id="MobiDB-lite"/>
    </source>
</evidence>
<gene>
    <name evidence="2" type="ORF">FOZ61_006229</name>
</gene>
<feature type="compositionally biased region" description="Basic and acidic residues" evidence="1">
    <location>
        <begin position="64"/>
        <end position="75"/>
    </location>
</feature>
<dbReference type="AlphaFoldDB" id="A0A7J6LE43"/>
<accession>A0A7J6LE43</accession>
<evidence type="ECO:0000313" key="3">
    <source>
        <dbReference type="Proteomes" id="UP000570595"/>
    </source>
</evidence>
<evidence type="ECO:0000313" key="2">
    <source>
        <dbReference type="EMBL" id="KAF4657505.1"/>
    </source>
</evidence>
<dbReference type="Proteomes" id="UP000570595">
    <property type="component" value="Unassembled WGS sequence"/>
</dbReference>
<name>A0A7J6LE43_PEROL</name>
<sequence length="90" mass="10193">MYITIEPNPIMISIETDQLSQQHQSPSSSRVVVVVYRKDGKTTAQQTPNDSAGRSGMLNSSGRQELHPLPRREPAENWYEPLPPEQQVYT</sequence>
<protein>
    <submittedName>
        <fullName evidence="2">Uncharacterized protein</fullName>
    </submittedName>
</protein>
<reference evidence="2 3" key="1">
    <citation type="submission" date="2020-04" db="EMBL/GenBank/DDBJ databases">
        <title>Perkinsus olseni comparative genomics.</title>
        <authorList>
            <person name="Bogema D.R."/>
        </authorList>
    </citation>
    <scope>NUCLEOTIDE SEQUENCE [LARGE SCALE GENOMIC DNA]</scope>
    <source>
        <strain evidence="2">ATCC PRA-179</strain>
    </source>
</reference>
<dbReference type="EMBL" id="JABAHT010000351">
    <property type="protein sequence ID" value="KAF4657505.1"/>
    <property type="molecule type" value="Genomic_DNA"/>
</dbReference>
<feature type="region of interest" description="Disordered" evidence="1">
    <location>
        <begin position="39"/>
        <end position="90"/>
    </location>
</feature>
<proteinExistence type="predicted"/>